<dbReference type="EMBL" id="NIWU01000001">
    <property type="protein sequence ID" value="OXR34972.1"/>
    <property type="molecule type" value="Genomic_DNA"/>
</dbReference>
<dbReference type="PANTHER" id="PTHR42879:SF2">
    <property type="entry name" value="3-OXOACYL-[ACYL-CARRIER-PROTEIN] REDUCTASE FABG"/>
    <property type="match status" value="1"/>
</dbReference>
<dbReference type="InterPro" id="IPR036291">
    <property type="entry name" value="NAD(P)-bd_dom_sf"/>
</dbReference>
<comment type="caution">
    <text evidence="2">The sequence shown here is derived from an EMBL/GenBank/DDBJ whole genome shotgun (WGS) entry which is preliminary data.</text>
</comment>
<dbReference type="PANTHER" id="PTHR42879">
    <property type="entry name" value="3-OXOACYL-(ACYL-CARRIER-PROTEIN) REDUCTASE"/>
    <property type="match status" value="1"/>
</dbReference>
<gene>
    <name evidence="2" type="ORF">PSUM_03520</name>
</gene>
<keyword evidence="3" id="KW-1185">Reference proteome</keyword>
<proteinExistence type="inferred from homology"/>
<dbReference type="SUPFAM" id="SSF51735">
    <property type="entry name" value="NAD(P)-binding Rossmann-fold domains"/>
    <property type="match status" value="1"/>
</dbReference>
<dbReference type="Gene3D" id="3.40.50.720">
    <property type="entry name" value="NAD(P)-binding Rossmann-like Domain"/>
    <property type="match status" value="1"/>
</dbReference>
<organism evidence="2 3">
    <name type="scientific">Pseudomonas umsongensis</name>
    <dbReference type="NCBI Taxonomy" id="198618"/>
    <lineage>
        <taxon>Bacteria</taxon>
        <taxon>Pseudomonadati</taxon>
        <taxon>Pseudomonadota</taxon>
        <taxon>Gammaproteobacteria</taxon>
        <taxon>Pseudomonadales</taxon>
        <taxon>Pseudomonadaceae</taxon>
        <taxon>Pseudomonas</taxon>
    </lineage>
</organism>
<reference evidence="2 3" key="1">
    <citation type="submission" date="2017-06" db="EMBL/GenBank/DDBJ databases">
        <authorList>
            <person name="Furmanczyk E.M."/>
        </authorList>
    </citation>
    <scope>NUCLEOTIDE SEQUENCE [LARGE SCALE GENOMIC DNA]</scope>
    <source>
        <strain evidence="2 3">DSM 16611</strain>
    </source>
</reference>
<evidence type="ECO:0000313" key="3">
    <source>
        <dbReference type="Proteomes" id="UP000215455"/>
    </source>
</evidence>
<sequence length="242" mass="25645">MIRPVAVVTNATKYAGPGAVTALLAAGYVVVCHDESFPDENLRKDFQTKNTGASAYPNKTSSALIAYVAKEFGRIDLLVSNDIFPLQHVPLEAGEACDMRRACEALLITPFSLLARAATEMKRYGKGYIVLVTSAAPSKPEPGFSTYSSARAGASALAQAAARELASSGITVNAIAPNFLASETYYPSELWETEFGRKKLHKLLPLGRLGKASEIGALITFLASGSADFITGEVIKLAGGWP</sequence>
<dbReference type="InterPro" id="IPR050259">
    <property type="entry name" value="SDR"/>
</dbReference>
<accession>A0ABX4E082</accession>
<dbReference type="PRINTS" id="PR00081">
    <property type="entry name" value="GDHRDH"/>
</dbReference>
<comment type="similarity">
    <text evidence="1">Belongs to the short-chain dehydrogenases/reductases (SDR) family.</text>
</comment>
<evidence type="ECO:0000256" key="1">
    <source>
        <dbReference type="ARBA" id="ARBA00006484"/>
    </source>
</evidence>
<protein>
    <submittedName>
        <fullName evidence="2">Short-chain dehydrogenase</fullName>
    </submittedName>
</protein>
<dbReference type="RefSeq" id="WP_083348978.1">
    <property type="nucleotide sequence ID" value="NZ_CP044409.1"/>
</dbReference>
<evidence type="ECO:0000313" key="2">
    <source>
        <dbReference type="EMBL" id="OXR34972.1"/>
    </source>
</evidence>
<name>A0ABX4E082_9PSED</name>
<dbReference type="Proteomes" id="UP000215455">
    <property type="component" value="Unassembled WGS sequence"/>
</dbReference>
<dbReference type="InterPro" id="IPR002347">
    <property type="entry name" value="SDR_fam"/>
</dbReference>
<dbReference type="Pfam" id="PF13561">
    <property type="entry name" value="adh_short_C2"/>
    <property type="match status" value="1"/>
</dbReference>